<evidence type="ECO:0000313" key="1">
    <source>
        <dbReference type="EMBL" id="TKW17596.1"/>
    </source>
</evidence>
<dbReference type="InterPro" id="IPR045107">
    <property type="entry name" value="SAC3/GANP/THP3"/>
</dbReference>
<dbReference type="GO" id="GO:0005634">
    <property type="term" value="C:nucleus"/>
    <property type="evidence" value="ECO:0007669"/>
    <property type="project" value="TreeGrafter"/>
</dbReference>
<dbReference type="Proteomes" id="UP000298652">
    <property type="component" value="Chromosome 5"/>
</dbReference>
<protein>
    <recommendedName>
        <fullName evidence="3">PCI domain-containing protein</fullName>
    </recommendedName>
</protein>
<proteinExistence type="predicted"/>
<dbReference type="PANTHER" id="PTHR12436">
    <property type="entry name" value="80 KDA MCM3-ASSOCIATED PROTEIN"/>
    <property type="match status" value="1"/>
</dbReference>
<evidence type="ECO:0000313" key="2">
    <source>
        <dbReference type="Proteomes" id="UP000298652"/>
    </source>
</evidence>
<organism evidence="1 2">
    <name type="scientific">Setaria viridis</name>
    <name type="common">Green bristlegrass</name>
    <name type="synonym">Setaria italica subsp. viridis</name>
    <dbReference type="NCBI Taxonomy" id="4556"/>
    <lineage>
        <taxon>Eukaryota</taxon>
        <taxon>Viridiplantae</taxon>
        <taxon>Streptophyta</taxon>
        <taxon>Embryophyta</taxon>
        <taxon>Tracheophyta</taxon>
        <taxon>Spermatophyta</taxon>
        <taxon>Magnoliopsida</taxon>
        <taxon>Liliopsida</taxon>
        <taxon>Poales</taxon>
        <taxon>Poaceae</taxon>
        <taxon>PACMAD clade</taxon>
        <taxon>Panicoideae</taxon>
        <taxon>Panicodae</taxon>
        <taxon>Paniceae</taxon>
        <taxon>Cenchrinae</taxon>
        <taxon>Setaria</taxon>
    </lineage>
</organism>
<evidence type="ECO:0008006" key="3">
    <source>
        <dbReference type="Google" id="ProtNLM"/>
    </source>
</evidence>
<sequence length="109" mass="12483">MRCILCRVYETHARLAIQSGDLSEYNQCQSQLKRLYGGRVKGCNLEFSAYNLLCAMLHSNSKRDSLSSMASLPKEAKKDQLSSMPLKFVLLFHLAIMSCFSNYTRWHPT</sequence>
<name>A0A4V6D7A4_SETVI</name>
<gene>
    <name evidence="1" type="ORF">SEVIR_5G378175v2</name>
</gene>
<dbReference type="PANTHER" id="PTHR12436:SF4">
    <property type="entry name" value="LEUKOCYTE RECEPTOR CLUSTER MEMBER 8"/>
    <property type="match status" value="1"/>
</dbReference>
<dbReference type="Gene3D" id="1.25.40.990">
    <property type="match status" value="1"/>
</dbReference>
<reference evidence="1" key="1">
    <citation type="submission" date="2019-03" db="EMBL/GenBank/DDBJ databases">
        <title>WGS assembly of Setaria viridis.</title>
        <authorList>
            <person name="Huang P."/>
            <person name="Jenkins J."/>
            <person name="Grimwood J."/>
            <person name="Barry K."/>
            <person name="Healey A."/>
            <person name="Mamidi S."/>
            <person name="Sreedasyam A."/>
            <person name="Shu S."/>
            <person name="Feldman M."/>
            <person name="Wu J."/>
            <person name="Yu Y."/>
            <person name="Chen C."/>
            <person name="Johnson J."/>
            <person name="Rokhsar D."/>
            <person name="Baxter I."/>
            <person name="Schmutz J."/>
            <person name="Brutnell T."/>
            <person name="Kellogg E."/>
        </authorList>
    </citation>
    <scope>NUCLEOTIDE SEQUENCE [LARGE SCALE GENOMIC DNA]</scope>
</reference>
<dbReference type="AlphaFoldDB" id="A0A4V6D7A4"/>
<dbReference type="Gramene" id="TKW17596">
    <property type="protein sequence ID" value="TKW17596"/>
    <property type="gene ID" value="SEVIR_5G378175v2"/>
</dbReference>
<keyword evidence="2" id="KW-1185">Reference proteome</keyword>
<accession>A0A4V6D7A4</accession>
<dbReference type="EMBL" id="CM016556">
    <property type="protein sequence ID" value="TKW17596.1"/>
    <property type="molecule type" value="Genomic_DNA"/>
</dbReference>